<dbReference type="OrthoDB" id="1300797at2759"/>
<dbReference type="InterPro" id="IPR057748">
    <property type="entry name" value="NFRKB_WH_2"/>
</dbReference>
<protein>
    <recommendedName>
        <fullName evidence="1">Nuclear factor related to kappa-B-binding protein second winged helix domain-containing protein</fullName>
    </recommendedName>
</protein>
<dbReference type="Proteomes" id="UP000824120">
    <property type="component" value="Chromosome 10"/>
</dbReference>
<comment type="caution">
    <text evidence="2">The sequence shown here is derived from an EMBL/GenBank/DDBJ whole genome shotgun (WGS) entry which is preliminary data.</text>
</comment>
<dbReference type="PANTHER" id="PTHR13052">
    <property type="entry name" value="NFRKB-RELATED"/>
    <property type="match status" value="1"/>
</dbReference>
<name>A0A9J5X346_SOLCO</name>
<reference evidence="2 3" key="1">
    <citation type="submission" date="2020-09" db="EMBL/GenBank/DDBJ databases">
        <title>De no assembly of potato wild relative species, Solanum commersonii.</title>
        <authorList>
            <person name="Cho K."/>
        </authorList>
    </citation>
    <scope>NUCLEOTIDE SEQUENCE [LARGE SCALE GENOMIC DNA]</scope>
    <source>
        <strain evidence="2">LZ3.2</strain>
        <tissue evidence="2">Leaf</tissue>
    </source>
</reference>
<proteinExistence type="predicted"/>
<dbReference type="Pfam" id="PF25793">
    <property type="entry name" value="WHD_2nd_NFRKB"/>
    <property type="match status" value="1"/>
</dbReference>
<evidence type="ECO:0000313" key="3">
    <source>
        <dbReference type="Proteomes" id="UP000824120"/>
    </source>
</evidence>
<evidence type="ECO:0000259" key="1">
    <source>
        <dbReference type="Pfam" id="PF25793"/>
    </source>
</evidence>
<gene>
    <name evidence="2" type="ORF">H5410_052472</name>
</gene>
<organism evidence="2 3">
    <name type="scientific">Solanum commersonii</name>
    <name type="common">Commerson's wild potato</name>
    <name type="synonym">Commerson's nightshade</name>
    <dbReference type="NCBI Taxonomy" id="4109"/>
    <lineage>
        <taxon>Eukaryota</taxon>
        <taxon>Viridiplantae</taxon>
        <taxon>Streptophyta</taxon>
        <taxon>Embryophyta</taxon>
        <taxon>Tracheophyta</taxon>
        <taxon>Spermatophyta</taxon>
        <taxon>Magnoliopsida</taxon>
        <taxon>eudicotyledons</taxon>
        <taxon>Gunneridae</taxon>
        <taxon>Pentapetalae</taxon>
        <taxon>asterids</taxon>
        <taxon>lamiids</taxon>
        <taxon>Solanales</taxon>
        <taxon>Solanaceae</taxon>
        <taxon>Solanoideae</taxon>
        <taxon>Solaneae</taxon>
        <taxon>Solanum</taxon>
    </lineage>
</organism>
<sequence>MRECKKNTENKDEKNTYEDLSDNIVIRTIKILIQMVKVKESKAIKSLETIFPCCEEIRTYFYREEALRYEVFSRDFPFIITDGHESIVAPLKRCGGKPLKMIRQHHILKRNRPPHFTIICLERDATTR</sequence>
<evidence type="ECO:0000313" key="2">
    <source>
        <dbReference type="EMBL" id="KAG5581845.1"/>
    </source>
</evidence>
<dbReference type="AlphaFoldDB" id="A0A9J5X346"/>
<dbReference type="GO" id="GO:0031011">
    <property type="term" value="C:Ino80 complex"/>
    <property type="evidence" value="ECO:0007669"/>
    <property type="project" value="InterPro"/>
</dbReference>
<keyword evidence="3" id="KW-1185">Reference proteome</keyword>
<feature type="domain" description="Nuclear factor related to kappa-B-binding protein second winged helix" evidence="1">
    <location>
        <begin position="58"/>
        <end position="128"/>
    </location>
</feature>
<dbReference type="PANTHER" id="PTHR13052:SF3">
    <property type="entry name" value="NUCLEAR FACTOR RELATED TO KAPPA-B-BINDING PROTEIN"/>
    <property type="match status" value="1"/>
</dbReference>
<dbReference type="InterPro" id="IPR024867">
    <property type="entry name" value="NFRKB"/>
</dbReference>
<dbReference type="EMBL" id="JACXVP010000010">
    <property type="protein sequence ID" value="KAG5581845.1"/>
    <property type="molecule type" value="Genomic_DNA"/>
</dbReference>
<accession>A0A9J5X346</accession>